<dbReference type="InterPro" id="IPR014016">
    <property type="entry name" value="UvrD-like_ATP-bd"/>
</dbReference>
<dbReference type="SUPFAM" id="SSF52540">
    <property type="entry name" value="P-loop containing nucleoside triphosphate hydrolases"/>
    <property type="match status" value="1"/>
</dbReference>
<sequence length="543" mass="62480">MRLEKWFISNLDDSQRQIIVRDPNENLIVQGAAGSGKTNLAIHRAVQASAYSASYALVVYTRALKRMVAYGLDELDLDKERIAYDWAWNHRGFDLIGDVYCQCKITTDVNGYPKIFIVNGISVRTFAYSNQGKFKVNDPTNSIHGIYKEIHCVLNGSAIEGNSFYRKTETLTILDTSTNRIVEGQAYVFVEVLNEKLYIFQDGNIREFEFVGTDYSKASEKYPDSLLVSIDFADWVAYSFYRAFGRRVKWFREVNEHSHVNLNSIDYMLIPSGTLFKKAENKIDYLIIDEAQDFSVANYISRFIPKVNKSLTLFGDSAQKIYQNRGASMDEITSALRYRRLFLKYNYRLPKSIARMAQDIVIPSVDLITDNMKDGGNSDYPQYPKPVVQKFKSKEDELKTIVNKIKMEDLDDVAILVPFEEDVKYVHQFFQEKGIQTQVLYRTRKEVPYHTIDTLDFTNIDLPCILTYHSAKGTEFDNVFIPFANNEELIDRNAFYVACTRASYSLCISFSSSKVTRFLNNVKPSCIVEKNVPADAWTETRKN</sequence>
<dbReference type="GO" id="GO:0043138">
    <property type="term" value="F:3'-5' DNA helicase activity"/>
    <property type="evidence" value="ECO:0007669"/>
    <property type="project" value="UniProtKB-EC"/>
</dbReference>
<keyword evidence="4" id="KW-0067">ATP-binding</keyword>
<comment type="caution">
    <text evidence="8">The sequence shown here is derived from an EMBL/GenBank/DDBJ whole genome shotgun (WGS) entry which is preliminary data.</text>
</comment>
<gene>
    <name evidence="8" type="ORF">H6A34_03215</name>
</gene>
<dbReference type="InterPro" id="IPR027785">
    <property type="entry name" value="UvrD-like_helicase_C"/>
</dbReference>
<dbReference type="GO" id="GO:0003677">
    <property type="term" value="F:DNA binding"/>
    <property type="evidence" value="ECO:0007669"/>
    <property type="project" value="InterPro"/>
</dbReference>
<dbReference type="GO" id="GO:0005524">
    <property type="term" value="F:ATP binding"/>
    <property type="evidence" value="ECO:0007669"/>
    <property type="project" value="UniProtKB-KW"/>
</dbReference>
<keyword evidence="1" id="KW-0547">Nucleotide-binding</keyword>
<evidence type="ECO:0000313" key="8">
    <source>
        <dbReference type="EMBL" id="MBM6672887.1"/>
    </source>
</evidence>
<dbReference type="Gene3D" id="3.40.50.300">
    <property type="entry name" value="P-loop containing nucleotide triphosphate hydrolases"/>
    <property type="match status" value="3"/>
</dbReference>
<reference evidence="8" key="1">
    <citation type="submission" date="2020-08" db="EMBL/GenBank/DDBJ databases">
        <authorList>
            <person name="Cejkova D."/>
            <person name="Kubasova T."/>
            <person name="Jahodarova E."/>
            <person name="Rychlik I."/>
        </authorList>
    </citation>
    <scope>NUCLEOTIDE SEQUENCE</scope>
    <source>
        <strain evidence="8">An824</strain>
    </source>
</reference>
<dbReference type="GO" id="GO:0000725">
    <property type="term" value="P:recombinational repair"/>
    <property type="evidence" value="ECO:0007669"/>
    <property type="project" value="TreeGrafter"/>
</dbReference>
<evidence type="ECO:0000256" key="1">
    <source>
        <dbReference type="ARBA" id="ARBA00022741"/>
    </source>
</evidence>
<evidence type="ECO:0000259" key="7">
    <source>
        <dbReference type="Pfam" id="PF13538"/>
    </source>
</evidence>
<dbReference type="PANTHER" id="PTHR11070:SF2">
    <property type="entry name" value="ATP-DEPENDENT DNA HELICASE SRS2"/>
    <property type="match status" value="1"/>
</dbReference>
<evidence type="ECO:0000256" key="3">
    <source>
        <dbReference type="ARBA" id="ARBA00022806"/>
    </source>
</evidence>
<evidence type="ECO:0000256" key="5">
    <source>
        <dbReference type="ARBA" id="ARBA00034923"/>
    </source>
</evidence>
<name>A0A938WPM7_9BACT</name>
<dbReference type="RefSeq" id="WP_205103417.1">
    <property type="nucleotide sequence ID" value="NZ_JACJJG010000008.1"/>
</dbReference>
<reference evidence="8" key="2">
    <citation type="journal article" date="2021" name="Sci. Rep.">
        <title>The distribution of antibiotic resistance genes in chicken gut microbiota commensals.</title>
        <authorList>
            <person name="Juricova H."/>
            <person name="Matiasovicova J."/>
            <person name="Kubasova T."/>
            <person name="Cejkova D."/>
            <person name="Rychlik I."/>
        </authorList>
    </citation>
    <scope>NUCLEOTIDE SEQUENCE</scope>
    <source>
        <strain evidence="8">An824</strain>
    </source>
</reference>
<dbReference type="InterPro" id="IPR027417">
    <property type="entry name" value="P-loop_NTPase"/>
</dbReference>
<organism evidence="8 9">
    <name type="scientific">Marseilla massiliensis</name>
    <dbReference type="NCBI Taxonomy" id="1841864"/>
    <lineage>
        <taxon>Bacteria</taxon>
        <taxon>Pseudomonadati</taxon>
        <taxon>Bacteroidota</taxon>
        <taxon>Bacteroidia</taxon>
        <taxon>Bacteroidales</taxon>
        <taxon>Prevotellaceae</taxon>
        <taxon>Marseilla</taxon>
    </lineage>
</organism>
<evidence type="ECO:0000313" key="9">
    <source>
        <dbReference type="Proteomes" id="UP000706891"/>
    </source>
</evidence>
<evidence type="ECO:0000256" key="4">
    <source>
        <dbReference type="ARBA" id="ARBA00022840"/>
    </source>
</evidence>
<keyword evidence="2" id="KW-0378">Hydrolase</keyword>
<accession>A0A938WPM7</accession>
<dbReference type="PANTHER" id="PTHR11070">
    <property type="entry name" value="UVRD / RECB / PCRA DNA HELICASE FAMILY MEMBER"/>
    <property type="match status" value="1"/>
</dbReference>
<dbReference type="GO" id="GO:0016787">
    <property type="term" value="F:hydrolase activity"/>
    <property type="evidence" value="ECO:0007669"/>
    <property type="project" value="UniProtKB-KW"/>
</dbReference>
<protein>
    <recommendedName>
        <fullName evidence="5">DNA 3'-5' helicase II</fullName>
    </recommendedName>
</protein>
<dbReference type="InterPro" id="IPR000212">
    <property type="entry name" value="DNA_helicase_UvrD/REP"/>
</dbReference>
<dbReference type="EMBL" id="JACJJG010000008">
    <property type="protein sequence ID" value="MBM6672887.1"/>
    <property type="molecule type" value="Genomic_DNA"/>
</dbReference>
<evidence type="ECO:0000256" key="2">
    <source>
        <dbReference type="ARBA" id="ARBA00022801"/>
    </source>
</evidence>
<keyword evidence="9" id="KW-1185">Reference proteome</keyword>
<feature type="domain" description="UvrD-like helicase ATP-binding" evidence="6">
    <location>
        <begin position="272"/>
        <end position="334"/>
    </location>
</feature>
<dbReference type="Proteomes" id="UP000706891">
    <property type="component" value="Unassembled WGS sequence"/>
</dbReference>
<proteinExistence type="predicted"/>
<keyword evidence="3" id="KW-0347">Helicase</keyword>
<dbReference type="AlphaFoldDB" id="A0A938WPM7"/>
<dbReference type="Pfam" id="PF00580">
    <property type="entry name" value="UvrD-helicase"/>
    <property type="match status" value="1"/>
</dbReference>
<evidence type="ECO:0000259" key="6">
    <source>
        <dbReference type="Pfam" id="PF00580"/>
    </source>
</evidence>
<dbReference type="Pfam" id="PF13538">
    <property type="entry name" value="UvrD_C_2"/>
    <property type="match status" value="1"/>
</dbReference>
<feature type="domain" description="UvrD-like helicase C-terminal" evidence="7">
    <location>
        <begin position="464"/>
        <end position="504"/>
    </location>
</feature>